<feature type="domain" description="SCP" evidence="2">
    <location>
        <begin position="4"/>
        <end position="135"/>
    </location>
</feature>
<reference evidence="3 4" key="1">
    <citation type="journal article" date="2020" name="Cell">
        <title>Large-Scale Comparative Analyses of Tick Genomes Elucidate Their Genetic Diversity and Vector Capacities.</title>
        <authorList>
            <consortium name="Tick Genome and Microbiome Consortium (TIGMIC)"/>
            <person name="Jia N."/>
            <person name="Wang J."/>
            <person name="Shi W."/>
            <person name="Du L."/>
            <person name="Sun Y."/>
            <person name="Zhan W."/>
            <person name="Jiang J.F."/>
            <person name="Wang Q."/>
            <person name="Zhang B."/>
            <person name="Ji P."/>
            <person name="Bell-Sakyi L."/>
            <person name="Cui X.M."/>
            <person name="Yuan T.T."/>
            <person name="Jiang B.G."/>
            <person name="Yang W.F."/>
            <person name="Lam T.T."/>
            <person name="Chang Q.C."/>
            <person name="Ding S.J."/>
            <person name="Wang X.J."/>
            <person name="Zhu J.G."/>
            <person name="Ruan X.D."/>
            <person name="Zhao L."/>
            <person name="Wei J.T."/>
            <person name="Ye R.Z."/>
            <person name="Que T.C."/>
            <person name="Du C.H."/>
            <person name="Zhou Y.H."/>
            <person name="Cheng J.X."/>
            <person name="Dai P.F."/>
            <person name="Guo W.B."/>
            <person name="Han X.H."/>
            <person name="Huang E.J."/>
            <person name="Li L.F."/>
            <person name="Wei W."/>
            <person name="Gao Y.C."/>
            <person name="Liu J.Z."/>
            <person name="Shao H.Z."/>
            <person name="Wang X."/>
            <person name="Wang C.C."/>
            <person name="Yang T.C."/>
            <person name="Huo Q.B."/>
            <person name="Li W."/>
            <person name="Chen H.Y."/>
            <person name="Chen S.E."/>
            <person name="Zhou L.G."/>
            <person name="Ni X.B."/>
            <person name="Tian J.H."/>
            <person name="Sheng Y."/>
            <person name="Liu T."/>
            <person name="Pan Y.S."/>
            <person name="Xia L.Y."/>
            <person name="Li J."/>
            <person name="Zhao F."/>
            <person name="Cao W.C."/>
        </authorList>
    </citation>
    <scope>NUCLEOTIDE SEQUENCE [LARGE SCALE GENOMIC DNA]</scope>
    <source>
        <strain evidence="3">HaeL-2018</strain>
    </source>
</reference>
<dbReference type="GO" id="GO:0005576">
    <property type="term" value="C:extracellular region"/>
    <property type="evidence" value="ECO:0007669"/>
    <property type="project" value="InterPro"/>
</dbReference>
<evidence type="ECO:0000256" key="1">
    <source>
        <dbReference type="SAM" id="MobiDB-lite"/>
    </source>
</evidence>
<dbReference type="Pfam" id="PF00188">
    <property type="entry name" value="CAP"/>
    <property type="match status" value="1"/>
</dbReference>
<name>A0A9J6HB17_HAELO</name>
<dbReference type="VEuPathDB" id="VectorBase:HLOH_042788"/>
<evidence type="ECO:0000313" key="3">
    <source>
        <dbReference type="EMBL" id="KAH9384548.1"/>
    </source>
</evidence>
<protein>
    <recommendedName>
        <fullName evidence="2">SCP domain-containing protein</fullName>
    </recommendedName>
</protein>
<dbReference type="Gene3D" id="3.40.33.10">
    <property type="entry name" value="CAP"/>
    <property type="match status" value="1"/>
</dbReference>
<proteinExistence type="predicted"/>
<dbReference type="EMBL" id="JABSTR010002694">
    <property type="protein sequence ID" value="KAH9384548.1"/>
    <property type="molecule type" value="Genomic_DNA"/>
</dbReference>
<feature type="compositionally biased region" description="Basic and acidic residues" evidence="1">
    <location>
        <begin position="33"/>
        <end position="46"/>
    </location>
</feature>
<accession>A0A9J6HB17</accession>
<dbReference type="Proteomes" id="UP000821853">
    <property type="component" value="Unassembled WGS sequence"/>
</dbReference>
<dbReference type="PROSITE" id="PS01009">
    <property type="entry name" value="CRISP_1"/>
    <property type="match status" value="1"/>
</dbReference>
<dbReference type="InterPro" id="IPR014044">
    <property type="entry name" value="CAP_dom"/>
</dbReference>
<keyword evidence="4" id="KW-1185">Reference proteome</keyword>
<dbReference type="SUPFAM" id="SSF55797">
    <property type="entry name" value="PR-1-like"/>
    <property type="match status" value="1"/>
</dbReference>
<gene>
    <name evidence="3" type="ORF">HPB48_026556</name>
</gene>
<dbReference type="PANTHER" id="PTHR10334">
    <property type="entry name" value="CYSTEINE-RICH SECRETORY PROTEIN-RELATED"/>
    <property type="match status" value="1"/>
</dbReference>
<feature type="compositionally biased region" description="Basic and acidic residues" evidence="1">
    <location>
        <begin position="59"/>
        <end position="68"/>
    </location>
</feature>
<comment type="caution">
    <text evidence="3">The sequence shown here is derived from an EMBL/GenBank/DDBJ whole genome shotgun (WGS) entry which is preliminary data.</text>
</comment>
<dbReference type="OrthoDB" id="6433391at2759"/>
<evidence type="ECO:0000313" key="4">
    <source>
        <dbReference type="Proteomes" id="UP000821853"/>
    </source>
</evidence>
<dbReference type="PRINTS" id="PR00837">
    <property type="entry name" value="V5TPXLIKE"/>
</dbReference>
<dbReference type="InterPro" id="IPR035940">
    <property type="entry name" value="CAP_sf"/>
</dbReference>
<dbReference type="SMART" id="SM00198">
    <property type="entry name" value="SCP"/>
    <property type="match status" value="1"/>
</dbReference>
<feature type="region of interest" description="Disordered" evidence="1">
    <location>
        <begin position="28"/>
        <end position="72"/>
    </location>
</feature>
<evidence type="ECO:0000259" key="2">
    <source>
        <dbReference type="SMART" id="SM00198"/>
    </source>
</evidence>
<organism evidence="3 4">
    <name type="scientific">Haemaphysalis longicornis</name>
    <name type="common">Bush tick</name>
    <dbReference type="NCBI Taxonomy" id="44386"/>
    <lineage>
        <taxon>Eukaryota</taxon>
        <taxon>Metazoa</taxon>
        <taxon>Ecdysozoa</taxon>
        <taxon>Arthropoda</taxon>
        <taxon>Chelicerata</taxon>
        <taxon>Arachnida</taxon>
        <taxon>Acari</taxon>
        <taxon>Parasitiformes</taxon>
        <taxon>Ixodida</taxon>
        <taxon>Ixodoidea</taxon>
        <taxon>Ixodidae</taxon>
        <taxon>Haemaphysalinae</taxon>
        <taxon>Haemaphysalis</taxon>
    </lineage>
</organism>
<dbReference type="InterPro" id="IPR018244">
    <property type="entry name" value="Allrgn_V5/Tpx1_CS"/>
</dbReference>
<dbReference type="InterPro" id="IPR001283">
    <property type="entry name" value="CRISP-related"/>
</dbReference>
<dbReference type="AlphaFoldDB" id="A0A9J6HB17"/>
<sequence length="150" mass="16788">MYVNGKQNRVHGQRECCSCEDRTVKNNKWTVTLEEKQDKKPEKGGGDEEEGGGGGGKGRGGDSEEEGGKRRRGNIVVDAWYDEIKMHKWKEFQHETGHFTQVIWKGSKYVGSGIAKLGRKIFVVSNYDPPGNVLGTFAENVLKPQEDDDD</sequence>